<dbReference type="InterPro" id="IPR036852">
    <property type="entry name" value="Peptidase_S8/S53_dom_sf"/>
</dbReference>
<dbReference type="Pfam" id="PF00082">
    <property type="entry name" value="Peptidase_S8"/>
    <property type="match status" value="1"/>
</dbReference>
<evidence type="ECO:0000256" key="4">
    <source>
        <dbReference type="ARBA" id="ARBA00022801"/>
    </source>
</evidence>
<protein>
    <submittedName>
        <fullName evidence="12">Uncharacterized protein</fullName>
    </submittedName>
</protein>
<dbReference type="Gene3D" id="3.30.70.80">
    <property type="entry name" value="Peptidase S8 propeptide/proteinase inhibitor I9"/>
    <property type="match status" value="1"/>
</dbReference>
<dbReference type="PROSITE" id="PS51892">
    <property type="entry name" value="SUBTILASE"/>
    <property type="match status" value="1"/>
</dbReference>
<keyword evidence="5 7" id="KW-0720">Serine protease</keyword>
<dbReference type="FunFam" id="2.60.40.2310:FF:000001">
    <property type="entry name" value="Subtilisin-like protease SBT1.5"/>
    <property type="match status" value="1"/>
</dbReference>
<dbReference type="CDD" id="cd04852">
    <property type="entry name" value="Peptidases_S8_3"/>
    <property type="match status" value="1"/>
</dbReference>
<keyword evidence="4 7" id="KW-0378">Hydrolase</keyword>
<dbReference type="InterPro" id="IPR023828">
    <property type="entry name" value="Peptidase_S8_Ser-AS"/>
</dbReference>
<comment type="similarity">
    <text evidence="1 7">Belongs to the peptidase S8 family.</text>
</comment>
<dbReference type="Gene3D" id="3.40.50.200">
    <property type="entry name" value="Peptidase S8/S53 domain"/>
    <property type="match status" value="1"/>
</dbReference>
<feature type="active site" description="Charge relay system" evidence="6 7">
    <location>
        <position position="148"/>
    </location>
</feature>
<evidence type="ECO:0000259" key="10">
    <source>
        <dbReference type="Pfam" id="PF05922"/>
    </source>
</evidence>
<evidence type="ECO:0000259" key="11">
    <source>
        <dbReference type="Pfam" id="PF17766"/>
    </source>
</evidence>
<evidence type="ECO:0000256" key="2">
    <source>
        <dbReference type="ARBA" id="ARBA00022670"/>
    </source>
</evidence>
<dbReference type="Gene3D" id="2.60.40.2310">
    <property type="match status" value="1"/>
</dbReference>
<dbReference type="InterPro" id="IPR045051">
    <property type="entry name" value="SBT"/>
</dbReference>
<sequence>MKNPTSSLLLLVFLLIFACLCEIIVKADEADDSKVYIIYLGHKPHDDHELITDSHHDILSQVAGSKEEAKKLMMYSYRHGFSGFAAKLTNSQAKQIGELPDVVRVIKNPLYTTHTSRSWDFLGLSRNSPNNLLNKTNQGDGMIIGVLDSGISGESEAFNDNGMGPIPSRWKGLCKSEANFNATIHCNKKIIGARWYIKGFMEEKGLTQSIIDKTYNLSAVDASGHGSHCASTAAGSYVNNLQYYGLNMGTIRGGAPLARLAIYKSSVRMKSMYALVFRRQGHQCPNSMTEDGVDIISASIGDIFINIAEVNEESVLGIGSYHAVSHGISVIAAGGNSGPDSNTISNTAPWVITVAASNSDRQIVTPLTLGNNKTILGDGLFREQIFGPLITFHNITKGEQVKFIANEVKGKVLLVFFQQADDILASLINLKTSGVLAIIVSIPPFDEITDYNQLFGIPIPNVYVDLEQGNQIYDYFQRSKSNNQDPMIKLGRSEMLEGQEVVLKVPKFSSRGPNAFAPEILKPDIAAPGVDILAAVRPQKGDHGFQLMSGTSMAAPHVSGIVALLKVAHPDWSPAAIKSALITTAWNEDTYKSEIYSEGAGDKIADPFDFGGGICNPNGATDPGLVYDMDKNDYLNYLCSLGYSNDKMQNATTLFSKTKNSTSSGIICPNKVPSRLDLNLPSISIPNLKNSVTIKRTVTNVGNVNAIYKVVIKPPRNTVVKVSPHIVKFNSKTKKISFEVKITSTHQRMSKFTFGSLAWNDGKHFVRIPIAVRKQVDV</sequence>
<dbReference type="GO" id="GO:0006508">
    <property type="term" value="P:proteolysis"/>
    <property type="evidence" value="ECO:0007669"/>
    <property type="project" value="UniProtKB-KW"/>
</dbReference>
<dbReference type="PROSITE" id="PS00138">
    <property type="entry name" value="SUBTILASE_SER"/>
    <property type="match status" value="1"/>
</dbReference>
<dbReference type="Pfam" id="PF17766">
    <property type="entry name" value="fn3_6"/>
    <property type="match status" value="1"/>
</dbReference>
<feature type="active site" description="Charge relay system" evidence="6 7">
    <location>
        <position position="552"/>
    </location>
</feature>
<accession>A0AAF0UMY3</accession>
<dbReference type="FunFam" id="3.30.70.80:FF:000002">
    <property type="entry name" value="Subtilisin-like protease SBT5.3"/>
    <property type="match status" value="1"/>
</dbReference>
<dbReference type="InterPro" id="IPR010259">
    <property type="entry name" value="S8pro/Inhibitor_I9"/>
</dbReference>
<feature type="signal peptide" evidence="8">
    <location>
        <begin position="1"/>
        <end position="21"/>
    </location>
</feature>
<dbReference type="SUPFAM" id="SSF52743">
    <property type="entry name" value="Subtilisin-like"/>
    <property type="match status" value="1"/>
</dbReference>
<evidence type="ECO:0000256" key="7">
    <source>
        <dbReference type="PROSITE-ProRule" id="PRU01240"/>
    </source>
</evidence>
<evidence type="ECO:0000256" key="3">
    <source>
        <dbReference type="ARBA" id="ARBA00022729"/>
    </source>
</evidence>
<feature type="chain" id="PRO_5042114815" evidence="8">
    <location>
        <begin position="22"/>
        <end position="778"/>
    </location>
</feature>
<reference evidence="12" key="1">
    <citation type="submission" date="2023-08" db="EMBL/GenBank/DDBJ databases">
        <title>A de novo genome assembly of Solanum verrucosum Schlechtendal, a Mexican diploid species geographically isolated from the other diploid A-genome species in potato relatives.</title>
        <authorList>
            <person name="Hosaka K."/>
        </authorList>
    </citation>
    <scope>NUCLEOTIDE SEQUENCE</scope>
    <source>
        <tissue evidence="12">Young leaves</tissue>
    </source>
</reference>
<dbReference type="InterPro" id="IPR015500">
    <property type="entry name" value="Peptidase_S8_subtilisin-rel"/>
</dbReference>
<dbReference type="EMBL" id="CP133621">
    <property type="protein sequence ID" value="WMV49252.1"/>
    <property type="molecule type" value="Genomic_DNA"/>
</dbReference>
<organism evidence="12 13">
    <name type="scientific">Solanum verrucosum</name>
    <dbReference type="NCBI Taxonomy" id="315347"/>
    <lineage>
        <taxon>Eukaryota</taxon>
        <taxon>Viridiplantae</taxon>
        <taxon>Streptophyta</taxon>
        <taxon>Embryophyta</taxon>
        <taxon>Tracheophyta</taxon>
        <taxon>Spermatophyta</taxon>
        <taxon>Magnoliopsida</taxon>
        <taxon>eudicotyledons</taxon>
        <taxon>Gunneridae</taxon>
        <taxon>Pentapetalae</taxon>
        <taxon>asterids</taxon>
        <taxon>lamiids</taxon>
        <taxon>Solanales</taxon>
        <taxon>Solanaceae</taxon>
        <taxon>Solanoideae</taxon>
        <taxon>Solaneae</taxon>
        <taxon>Solanum</taxon>
    </lineage>
</organism>
<feature type="domain" description="Subtilisin-like protease fibronectin type-III" evidence="11">
    <location>
        <begin position="677"/>
        <end position="772"/>
    </location>
</feature>
<dbReference type="PROSITE" id="PS51257">
    <property type="entry name" value="PROKAR_LIPOPROTEIN"/>
    <property type="match status" value="1"/>
</dbReference>
<evidence type="ECO:0000256" key="6">
    <source>
        <dbReference type="PIRSR" id="PIRSR615500-1"/>
    </source>
</evidence>
<keyword evidence="2 7" id="KW-0645">Protease</keyword>
<evidence type="ECO:0000313" key="13">
    <source>
        <dbReference type="Proteomes" id="UP001234989"/>
    </source>
</evidence>
<dbReference type="Proteomes" id="UP001234989">
    <property type="component" value="Chromosome 10"/>
</dbReference>
<feature type="domain" description="Inhibitor I9" evidence="10">
    <location>
        <begin position="35"/>
        <end position="114"/>
    </location>
</feature>
<evidence type="ECO:0000256" key="1">
    <source>
        <dbReference type="ARBA" id="ARBA00011073"/>
    </source>
</evidence>
<dbReference type="PROSITE" id="PS00137">
    <property type="entry name" value="SUBTILASE_HIS"/>
    <property type="match status" value="1"/>
</dbReference>
<evidence type="ECO:0000256" key="8">
    <source>
        <dbReference type="SAM" id="SignalP"/>
    </source>
</evidence>
<feature type="domain" description="Peptidase S8/S53" evidence="9">
    <location>
        <begin position="139"/>
        <end position="589"/>
    </location>
</feature>
<dbReference type="InterPro" id="IPR037045">
    <property type="entry name" value="S8pro/Inhibitor_I9_sf"/>
</dbReference>
<dbReference type="PRINTS" id="PR00723">
    <property type="entry name" value="SUBTILISIN"/>
</dbReference>
<keyword evidence="13" id="KW-1185">Reference proteome</keyword>
<proteinExistence type="inferred from homology"/>
<evidence type="ECO:0000259" key="9">
    <source>
        <dbReference type="Pfam" id="PF00082"/>
    </source>
</evidence>
<dbReference type="GO" id="GO:0004252">
    <property type="term" value="F:serine-type endopeptidase activity"/>
    <property type="evidence" value="ECO:0007669"/>
    <property type="project" value="UniProtKB-UniRule"/>
</dbReference>
<dbReference type="Pfam" id="PF05922">
    <property type="entry name" value="Inhibitor_I9"/>
    <property type="match status" value="1"/>
</dbReference>
<gene>
    <name evidence="12" type="ORF">MTR67_042637</name>
</gene>
<keyword evidence="3 8" id="KW-0732">Signal</keyword>
<dbReference type="InterPro" id="IPR022398">
    <property type="entry name" value="Peptidase_S8_His-AS"/>
</dbReference>
<feature type="active site" description="Charge relay system" evidence="6 7">
    <location>
        <position position="225"/>
    </location>
</feature>
<dbReference type="PANTHER" id="PTHR10795">
    <property type="entry name" value="PROPROTEIN CONVERTASE SUBTILISIN/KEXIN"/>
    <property type="match status" value="1"/>
</dbReference>
<dbReference type="AlphaFoldDB" id="A0AAF0UMY3"/>
<dbReference type="InterPro" id="IPR041469">
    <property type="entry name" value="Subtilisin-like_FN3"/>
</dbReference>
<evidence type="ECO:0000313" key="12">
    <source>
        <dbReference type="EMBL" id="WMV49252.1"/>
    </source>
</evidence>
<dbReference type="InterPro" id="IPR000209">
    <property type="entry name" value="Peptidase_S8/S53_dom"/>
</dbReference>
<name>A0AAF0UMY3_SOLVR</name>
<dbReference type="Gene3D" id="3.50.30.30">
    <property type="match status" value="1"/>
</dbReference>
<dbReference type="InterPro" id="IPR034197">
    <property type="entry name" value="Peptidases_S8_3"/>
</dbReference>
<evidence type="ECO:0000256" key="5">
    <source>
        <dbReference type="ARBA" id="ARBA00022825"/>
    </source>
</evidence>